<comment type="caution">
    <text evidence="1">The sequence shown here is derived from an EMBL/GenBank/DDBJ whole genome shotgun (WGS) entry which is preliminary data.</text>
</comment>
<dbReference type="EMBL" id="BAAAFG010000016">
    <property type="protein sequence ID" value="GAA0873560.1"/>
    <property type="molecule type" value="Genomic_DNA"/>
</dbReference>
<dbReference type="Proteomes" id="UP001500507">
    <property type="component" value="Unassembled WGS sequence"/>
</dbReference>
<protein>
    <recommendedName>
        <fullName evidence="3">DUF1735 domain-containing protein</fullName>
    </recommendedName>
</protein>
<dbReference type="PROSITE" id="PS51257">
    <property type="entry name" value="PROKAR_LIPOPROTEIN"/>
    <property type="match status" value="1"/>
</dbReference>
<organism evidence="1 2">
    <name type="scientific">Gangjinia marincola</name>
    <dbReference type="NCBI Taxonomy" id="578463"/>
    <lineage>
        <taxon>Bacteria</taxon>
        <taxon>Pseudomonadati</taxon>
        <taxon>Bacteroidota</taxon>
        <taxon>Flavobacteriia</taxon>
        <taxon>Flavobacteriales</taxon>
        <taxon>Flavobacteriaceae</taxon>
        <taxon>Gangjinia</taxon>
    </lineage>
</organism>
<proteinExistence type="predicted"/>
<evidence type="ECO:0000313" key="2">
    <source>
        <dbReference type="Proteomes" id="UP001500507"/>
    </source>
</evidence>
<evidence type="ECO:0000313" key="1">
    <source>
        <dbReference type="EMBL" id="GAA0873560.1"/>
    </source>
</evidence>
<reference evidence="2" key="1">
    <citation type="journal article" date="2019" name="Int. J. Syst. Evol. Microbiol.">
        <title>The Global Catalogue of Microorganisms (GCM) 10K type strain sequencing project: providing services to taxonomists for standard genome sequencing and annotation.</title>
        <authorList>
            <consortium name="The Broad Institute Genomics Platform"/>
            <consortium name="The Broad Institute Genome Sequencing Center for Infectious Disease"/>
            <person name="Wu L."/>
            <person name="Ma J."/>
        </authorList>
    </citation>
    <scope>NUCLEOTIDE SEQUENCE [LARGE SCALE GENOMIC DNA]</scope>
    <source>
        <strain evidence="2">JCM 16082</strain>
    </source>
</reference>
<name>A0ABP3XVV8_9FLAO</name>
<keyword evidence="2" id="KW-1185">Reference proteome</keyword>
<dbReference type="RefSeq" id="WP_343768799.1">
    <property type="nucleotide sequence ID" value="NZ_BAAAFG010000016.1"/>
</dbReference>
<accession>A0ABP3XVV8</accession>
<sequence length="498" mass="56245">MMGIKKYISFLLITITFFSCKEDDLDAYNQLTEPFVRFDLKLDNNGMPFEFPSISNLTEPASEYTHRSLREVKIPIALSHANLTQEVDVVVSLTSQNLTEGQDYSLLNQDLIFSFNKDKLVDTIRILPSRRFNEDEVNQLSFEIEQVSDEEVNIGYPNTINPATKVDVTLRDTFTTIGFPQENNESISGQSGTEVFFDVLFENGLFKDELEDVDLFVENPGFDYTLAEFPFEDGDRKITYQLTLNETIEENELYIVSLFKLNQVDQYIQVGSSSYQVQIPLDVPREVSVNTAANFYDTSNQFYRTFGENWLDANDDGICAWSAFNQFTYPVEVNEDNEFAVLGEGSDTPGDTSDDVYYHAFQVRFGSPTPGNTTNSFNLKRWFNNESSNASVSPGFNFNPSLEFIPNDEGTSTTSGSVQVIPTFGTISGDGNSYCIGFQGEGTYQEVEPEIFQIQLTLRATNNELFWGTVEATYVIYNTSNFDEPDPLAESCFGPINL</sequence>
<evidence type="ECO:0008006" key="3">
    <source>
        <dbReference type="Google" id="ProtNLM"/>
    </source>
</evidence>
<gene>
    <name evidence="1" type="ORF">GCM10009117_27070</name>
</gene>